<reference evidence="6 7" key="1">
    <citation type="submission" date="2023-07" db="EMBL/GenBank/DDBJ databases">
        <authorList>
            <person name="Girao M."/>
            <person name="Carvalho M.F."/>
        </authorList>
    </citation>
    <scope>NUCLEOTIDE SEQUENCE [LARGE SCALE GENOMIC DNA]</scope>
    <source>
        <strain evidence="6 7">YIM65754</strain>
    </source>
</reference>
<evidence type="ECO:0000313" key="6">
    <source>
        <dbReference type="EMBL" id="MEE2059701.1"/>
    </source>
</evidence>
<evidence type="ECO:0000259" key="5">
    <source>
        <dbReference type="Pfam" id="PF00582"/>
    </source>
</evidence>
<dbReference type="Gene3D" id="3.40.50.620">
    <property type="entry name" value="HUPs"/>
    <property type="match status" value="2"/>
</dbReference>
<keyword evidence="3" id="KW-0067">ATP-binding</keyword>
<dbReference type="InterPro" id="IPR006016">
    <property type="entry name" value="UspA"/>
</dbReference>
<feature type="region of interest" description="Disordered" evidence="4">
    <location>
        <begin position="1"/>
        <end position="21"/>
    </location>
</feature>
<dbReference type="InterPro" id="IPR006015">
    <property type="entry name" value="Universal_stress_UspA"/>
</dbReference>
<dbReference type="InterPro" id="IPR014729">
    <property type="entry name" value="Rossmann-like_a/b/a_fold"/>
</dbReference>
<dbReference type="EMBL" id="JAUTXY010000009">
    <property type="protein sequence ID" value="MEE2059701.1"/>
    <property type="molecule type" value="Genomic_DNA"/>
</dbReference>
<name>A0ABU7LDS2_9NOCA</name>
<evidence type="ECO:0000256" key="4">
    <source>
        <dbReference type="SAM" id="MobiDB-lite"/>
    </source>
</evidence>
<keyword evidence="7" id="KW-1185">Reference proteome</keyword>
<organism evidence="6 7">
    <name type="scientific">Rhodococcus artemisiae</name>
    <dbReference type="NCBI Taxonomy" id="714159"/>
    <lineage>
        <taxon>Bacteria</taxon>
        <taxon>Bacillati</taxon>
        <taxon>Actinomycetota</taxon>
        <taxon>Actinomycetes</taxon>
        <taxon>Mycobacteriales</taxon>
        <taxon>Nocardiaceae</taxon>
        <taxon>Rhodococcus</taxon>
    </lineage>
</organism>
<dbReference type="SUPFAM" id="SSF52402">
    <property type="entry name" value="Adenine nucleotide alpha hydrolases-like"/>
    <property type="match status" value="2"/>
</dbReference>
<dbReference type="Proteomes" id="UP001336020">
    <property type="component" value="Unassembled WGS sequence"/>
</dbReference>
<evidence type="ECO:0000256" key="3">
    <source>
        <dbReference type="ARBA" id="ARBA00022840"/>
    </source>
</evidence>
<dbReference type="PANTHER" id="PTHR46268:SF27">
    <property type="entry name" value="UNIVERSAL STRESS PROTEIN RV2623"/>
    <property type="match status" value="1"/>
</dbReference>
<protein>
    <submittedName>
        <fullName evidence="6">Universal stress protein</fullName>
    </submittedName>
</protein>
<dbReference type="Pfam" id="PF00582">
    <property type="entry name" value="Usp"/>
    <property type="match status" value="2"/>
</dbReference>
<gene>
    <name evidence="6" type="ORF">Q7514_19465</name>
</gene>
<comment type="caution">
    <text evidence="6">The sequence shown here is derived from an EMBL/GenBank/DDBJ whole genome shotgun (WGS) entry which is preliminary data.</text>
</comment>
<evidence type="ECO:0000256" key="1">
    <source>
        <dbReference type="ARBA" id="ARBA00008791"/>
    </source>
</evidence>
<evidence type="ECO:0000313" key="7">
    <source>
        <dbReference type="Proteomes" id="UP001336020"/>
    </source>
</evidence>
<comment type="similarity">
    <text evidence="1">Belongs to the universal stress protein A family.</text>
</comment>
<proteinExistence type="inferred from homology"/>
<feature type="domain" description="UspA" evidence="5">
    <location>
        <begin position="13"/>
        <end position="151"/>
    </location>
</feature>
<feature type="domain" description="UspA" evidence="5">
    <location>
        <begin position="162"/>
        <end position="299"/>
    </location>
</feature>
<evidence type="ECO:0000256" key="2">
    <source>
        <dbReference type="ARBA" id="ARBA00022741"/>
    </source>
</evidence>
<dbReference type="PRINTS" id="PR01438">
    <property type="entry name" value="UNVRSLSTRESS"/>
</dbReference>
<accession>A0ABU7LDS2</accession>
<keyword evidence="2" id="KW-0547">Nucleotide-binding</keyword>
<dbReference type="PANTHER" id="PTHR46268">
    <property type="entry name" value="STRESS RESPONSE PROTEIN NHAX"/>
    <property type="match status" value="1"/>
</dbReference>
<dbReference type="RefSeq" id="WP_330134918.1">
    <property type="nucleotide sequence ID" value="NZ_JAUTXY010000009.1"/>
</dbReference>
<sequence>MKPHGAVPQDHNHITVGADGSSASDHAVRWAAATAAGRRLTLHIVHAVDFGPTGWTDMPFFRPAEIFEWAEEKARVVLSDAEKIARSTAPDLEITTATSMTGGSAWLVELSLRARILVLGASGHGRLGEAVLGSTPSAVTSHAGCPVVVVRGTEPAATPDVRPVVVGADGSPLSEAAVACAVEEASWRGVDLVAVHVWSDTKVGSFESLPPSLDSQSLEENEHAILAEQLAGYRERYPDVTVDRKLYIDGPRSRLQDWSEQAQLLVVGSRGRGGFTGLLLGSTSNALLRQAQCPVMVVRPRQS</sequence>